<dbReference type="Proteomes" id="UP000663854">
    <property type="component" value="Unassembled WGS sequence"/>
</dbReference>
<feature type="non-terminal residue" evidence="2">
    <location>
        <position position="1"/>
    </location>
</feature>
<feature type="domain" description="NADP-dependent oxidoreductase" evidence="1">
    <location>
        <begin position="27"/>
        <end position="137"/>
    </location>
</feature>
<gene>
    <name evidence="2" type="ORF">PYM288_LOCUS31165</name>
</gene>
<dbReference type="InterPro" id="IPR036812">
    <property type="entry name" value="NAD(P)_OxRdtase_dom_sf"/>
</dbReference>
<organism evidence="2 3">
    <name type="scientific">Rotaria sordida</name>
    <dbReference type="NCBI Taxonomy" id="392033"/>
    <lineage>
        <taxon>Eukaryota</taxon>
        <taxon>Metazoa</taxon>
        <taxon>Spiralia</taxon>
        <taxon>Gnathifera</taxon>
        <taxon>Rotifera</taxon>
        <taxon>Eurotatoria</taxon>
        <taxon>Bdelloidea</taxon>
        <taxon>Philodinida</taxon>
        <taxon>Philodinidae</taxon>
        <taxon>Rotaria</taxon>
    </lineage>
</organism>
<dbReference type="Gene3D" id="3.20.20.100">
    <property type="entry name" value="NADP-dependent oxidoreductase domain"/>
    <property type="match status" value="1"/>
</dbReference>
<protein>
    <recommendedName>
        <fullName evidence="1">NADP-dependent oxidoreductase domain-containing protein</fullName>
    </recommendedName>
</protein>
<evidence type="ECO:0000259" key="1">
    <source>
        <dbReference type="Pfam" id="PF00248"/>
    </source>
</evidence>
<dbReference type="InterPro" id="IPR023210">
    <property type="entry name" value="NADP_OxRdtase_dom"/>
</dbReference>
<dbReference type="PRINTS" id="PR00069">
    <property type="entry name" value="ALDKETRDTASE"/>
</dbReference>
<dbReference type="PROSITE" id="PS00062">
    <property type="entry name" value="ALDOKETO_REDUCTASE_2"/>
    <property type="match status" value="1"/>
</dbReference>
<dbReference type="PANTHER" id="PTHR43827:SF13">
    <property type="entry name" value="ALDO_KETO REDUCTASE FAMILY PROTEIN"/>
    <property type="match status" value="1"/>
</dbReference>
<dbReference type="SUPFAM" id="SSF51430">
    <property type="entry name" value="NAD(P)-linked oxidoreductase"/>
    <property type="match status" value="1"/>
</dbReference>
<dbReference type="Pfam" id="PF00248">
    <property type="entry name" value="Aldo_ket_red"/>
    <property type="match status" value="1"/>
</dbReference>
<dbReference type="PANTHER" id="PTHR43827">
    <property type="entry name" value="2,5-DIKETO-D-GLUCONIC ACID REDUCTASE"/>
    <property type="match status" value="1"/>
</dbReference>
<evidence type="ECO:0000313" key="2">
    <source>
        <dbReference type="EMBL" id="CAF1326031.1"/>
    </source>
</evidence>
<dbReference type="AlphaFoldDB" id="A0A815FH29"/>
<dbReference type="InterPro" id="IPR020471">
    <property type="entry name" value="AKR"/>
</dbReference>
<accession>A0A815FH29</accession>
<dbReference type="InterPro" id="IPR018170">
    <property type="entry name" value="Aldo/ket_reductase_CS"/>
</dbReference>
<reference evidence="2" key="1">
    <citation type="submission" date="2021-02" db="EMBL/GenBank/DDBJ databases">
        <authorList>
            <person name="Nowell W R."/>
        </authorList>
    </citation>
    <scope>NUCLEOTIDE SEQUENCE</scope>
</reference>
<proteinExistence type="predicted"/>
<name>A0A815FH29_9BILA</name>
<dbReference type="EMBL" id="CAJNOH010003163">
    <property type="protein sequence ID" value="CAF1326031.1"/>
    <property type="molecule type" value="Genomic_DNA"/>
</dbReference>
<evidence type="ECO:0000313" key="3">
    <source>
        <dbReference type="Proteomes" id="UP000663854"/>
    </source>
</evidence>
<dbReference type="GO" id="GO:0016491">
    <property type="term" value="F:oxidoreductase activity"/>
    <property type="evidence" value="ECO:0007669"/>
    <property type="project" value="InterPro"/>
</dbReference>
<comment type="caution">
    <text evidence="2">The sequence shown here is derived from an EMBL/GenBank/DDBJ whole genome shotgun (WGS) entry which is preliminary data.</text>
</comment>
<sequence length="137" mass="15099">MESTTILNDGTVMPMFGLGVYRIDNNCTVGIGIQQSGKKREDVFIISKWWPTSEGANGARRSLDHCLKNLKSNYVDLYMIHAPKDGCCGDAYRALIDAKKEGKIRSLGVSNFGVHHLEALAKLGLDKPSVNQIQIHP</sequence>